<dbReference type="RefSeq" id="XP_013240058.1">
    <property type="nucleotide sequence ID" value="XM_013384604.1"/>
</dbReference>
<comment type="function">
    <text evidence="3">Necessary for protein synthesis in mitochondria. Functions as a ribosome recycling factor in mitochondria.</text>
</comment>
<comment type="caution">
    <text evidence="5">The sequence shown here is derived from an EMBL/GenBank/DDBJ whole genome shotgun (WGS) entry which is preliminary data.</text>
</comment>
<name>A0A066VD25_TILAU</name>
<sequence>LLDDLRVTIGKDTSSSQPLREIATVGARNGVLFIHCFDSSYVKDVEKAIYASQLNLAPQVVSGDEEGTLRVPVPKPTVETRKELLKDISRICESARVSIRSARHAAQKQIKADIDGKIVGSSEGKALMKKVRAGSASPRAGVRFG</sequence>
<evidence type="ECO:0000259" key="4">
    <source>
        <dbReference type="Pfam" id="PF01765"/>
    </source>
</evidence>
<dbReference type="OrthoDB" id="407355at2759"/>
<organism evidence="5 6">
    <name type="scientific">Tilletiaria anomala (strain ATCC 24038 / CBS 436.72 / UBC 951)</name>
    <dbReference type="NCBI Taxonomy" id="1037660"/>
    <lineage>
        <taxon>Eukaryota</taxon>
        <taxon>Fungi</taxon>
        <taxon>Dikarya</taxon>
        <taxon>Basidiomycota</taxon>
        <taxon>Ustilaginomycotina</taxon>
        <taxon>Exobasidiomycetes</taxon>
        <taxon>Georgefischeriales</taxon>
        <taxon>Tilletiariaceae</taxon>
        <taxon>Tilletiaria</taxon>
    </lineage>
</organism>
<reference evidence="5 6" key="1">
    <citation type="submission" date="2014-05" db="EMBL/GenBank/DDBJ databases">
        <title>Draft genome sequence of a rare smut relative, Tilletiaria anomala UBC 951.</title>
        <authorList>
            <consortium name="DOE Joint Genome Institute"/>
            <person name="Toome M."/>
            <person name="Kuo A."/>
            <person name="Henrissat B."/>
            <person name="Lipzen A."/>
            <person name="Tritt A."/>
            <person name="Yoshinaga Y."/>
            <person name="Zane M."/>
            <person name="Barry K."/>
            <person name="Grigoriev I.V."/>
            <person name="Spatafora J.W."/>
            <person name="Aimea M.C."/>
        </authorList>
    </citation>
    <scope>NUCLEOTIDE SEQUENCE [LARGE SCALE GENOMIC DNA]</scope>
    <source>
        <strain evidence="5 6">UBC 951</strain>
    </source>
</reference>
<comment type="similarity">
    <text evidence="1">Belongs to the RRF family.</text>
</comment>
<evidence type="ECO:0000313" key="6">
    <source>
        <dbReference type="Proteomes" id="UP000027361"/>
    </source>
</evidence>
<dbReference type="InParanoid" id="A0A066VD25"/>
<gene>
    <name evidence="5" type="ORF">K437DRAFT_229717</name>
</gene>
<proteinExistence type="inferred from homology"/>
<dbReference type="Proteomes" id="UP000027361">
    <property type="component" value="Unassembled WGS sequence"/>
</dbReference>
<evidence type="ECO:0000313" key="5">
    <source>
        <dbReference type="EMBL" id="KDN36480.1"/>
    </source>
</evidence>
<evidence type="ECO:0000256" key="1">
    <source>
        <dbReference type="ARBA" id="ARBA00005912"/>
    </source>
</evidence>
<dbReference type="OMA" id="ICESARV"/>
<evidence type="ECO:0000256" key="3">
    <source>
        <dbReference type="ARBA" id="ARBA00024909"/>
    </source>
</evidence>
<accession>A0A066VD25</accession>
<keyword evidence="6" id="KW-1185">Reference proteome</keyword>
<dbReference type="EMBL" id="JMSN01000167">
    <property type="protein sequence ID" value="KDN36480.1"/>
    <property type="molecule type" value="Genomic_DNA"/>
</dbReference>
<feature type="domain" description="Ribosome recycling factor" evidence="4">
    <location>
        <begin position="1"/>
        <end position="131"/>
    </location>
</feature>
<feature type="non-terminal residue" evidence="5">
    <location>
        <position position="1"/>
    </location>
</feature>
<dbReference type="InterPro" id="IPR036191">
    <property type="entry name" value="RRF_sf"/>
</dbReference>
<dbReference type="PANTHER" id="PTHR20982">
    <property type="entry name" value="RIBOSOME RECYCLING FACTOR"/>
    <property type="match status" value="1"/>
</dbReference>
<dbReference type="InterPro" id="IPR002661">
    <property type="entry name" value="Ribosome_recyc_fac"/>
</dbReference>
<dbReference type="Gene3D" id="1.10.132.20">
    <property type="entry name" value="Ribosome-recycling factor"/>
    <property type="match status" value="1"/>
</dbReference>
<dbReference type="HOGENOM" id="CLU_1791569_0_0_1"/>
<dbReference type="PANTHER" id="PTHR20982:SF3">
    <property type="entry name" value="MITOCHONDRIAL RIBOSOME RECYCLING FACTOR PSEUDO 1"/>
    <property type="match status" value="1"/>
</dbReference>
<dbReference type="STRING" id="1037660.A0A066VD25"/>
<protein>
    <submittedName>
        <fullName evidence="5">Ribosome recycling factor</fullName>
    </submittedName>
</protein>
<dbReference type="GO" id="GO:0005739">
    <property type="term" value="C:mitochondrion"/>
    <property type="evidence" value="ECO:0007669"/>
    <property type="project" value="TreeGrafter"/>
</dbReference>
<dbReference type="GeneID" id="25262713"/>
<dbReference type="GO" id="GO:0043023">
    <property type="term" value="F:ribosomal large subunit binding"/>
    <property type="evidence" value="ECO:0007669"/>
    <property type="project" value="TreeGrafter"/>
</dbReference>
<dbReference type="SUPFAM" id="SSF55194">
    <property type="entry name" value="Ribosome recycling factor, RRF"/>
    <property type="match status" value="1"/>
</dbReference>
<evidence type="ECO:0000256" key="2">
    <source>
        <dbReference type="ARBA" id="ARBA00022917"/>
    </source>
</evidence>
<dbReference type="GO" id="GO:0006412">
    <property type="term" value="P:translation"/>
    <property type="evidence" value="ECO:0007669"/>
    <property type="project" value="UniProtKB-KW"/>
</dbReference>
<dbReference type="InterPro" id="IPR023584">
    <property type="entry name" value="Ribosome_recyc_fac_dom"/>
</dbReference>
<keyword evidence="2" id="KW-0648">Protein biosynthesis</keyword>
<dbReference type="Pfam" id="PF01765">
    <property type="entry name" value="RRF"/>
    <property type="match status" value="1"/>
</dbReference>
<dbReference type="AlphaFoldDB" id="A0A066VD25"/>